<dbReference type="AlphaFoldDB" id="A0A0H4WZ45"/>
<dbReference type="EMBL" id="CP012109">
    <property type="protein sequence ID" value="AKQ66898.1"/>
    <property type="molecule type" value="Genomic_DNA"/>
</dbReference>
<accession>A0A0H4WZ45</accession>
<protein>
    <submittedName>
        <fullName evidence="1">Uncharacterized protein</fullName>
    </submittedName>
</protein>
<keyword evidence="2" id="KW-1185">Reference proteome</keyword>
<organism evidence="1 2">
    <name type="scientific">Pseudomyxococcus hansupus</name>
    <dbReference type="NCBI Taxonomy" id="1297742"/>
    <lineage>
        <taxon>Bacteria</taxon>
        <taxon>Pseudomonadati</taxon>
        <taxon>Myxococcota</taxon>
        <taxon>Myxococcia</taxon>
        <taxon>Myxococcales</taxon>
        <taxon>Cystobacterineae</taxon>
        <taxon>Myxococcaceae</taxon>
        <taxon>Pseudomyxococcus</taxon>
    </lineage>
</organism>
<dbReference type="STRING" id="1297742.A176_003810"/>
<gene>
    <name evidence="1" type="ORF">A176_003810</name>
</gene>
<name>A0A0H4WZ45_9BACT</name>
<reference evidence="1 2" key="1">
    <citation type="journal article" date="2016" name="PLoS ONE">
        <title>Complete Genome Sequence and Comparative Genomics of a Novel Myxobacterium Myxococcus hansupus.</title>
        <authorList>
            <person name="Sharma G."/>
            <person name="Narwani T."/>
            <person name="Subramanian S."/>
        </authorList>
    </citation>
    <scope>NUCLEOTIDE SEQUENCE [LARGE SCALE GENOMIC DNA]</scope>
    <source>
        <strain evidence="2">mixupus</strain>
    </source>
</reference>
<evidence type="ECO:0000313" key="1">
    <source>
        <dbReference type="EMBL" id="AKQ66898.1"/>
    </source>
</evidence>
<dbReference type="KEGG" id="mym:A176_003810"/>
<sequence length="49" mass="5566">MVRLDESWDLNESLYDVTMTGIKATWHMDCGGTGWENASDFYTDTVLSC</sequence>
<dbReference type="PATRIC" id="fig|1297742.4.peg.3853"/>
<dbReference type="Proteomes" id="UP000009026">
    <property type="component" value="Chromosome"/>
</dbReference>
<proteinExistence type="predicted"/>
<evidence type="ECO:0000313" key="2">
    <source>
        <dbReference type="Proteomes" id="UP000009026"/>
    </source>
</evidence>